<feature type="binding site" evidence="2">
    <location>
        <position position="146"/>
    </location>
    <ligand>
        <name>Mn(2+)</name>
        <dbReference type="ChEBI" id="CHEBI:29035"/>
        <label>2</label>
    </ligand>
</feature>
<evidence type="ECO:0000256" key="1">
    <source>
        <dbReference type="ARBA" id="ARBA00022801"/>
    </source>
</evidence>
<dbReference type="SUPFAM" id="SSF53187">
    <property type="entry name" value="Zn-dependent exopeptidases"/>
    <property type="match status" value="1"/>
</dbReference>
<dbReference type="FunFam" id="3.30.70.360:FF:000001">
    <property type="entry name" value="N-acetyldiaminopimelate deacetylase"/>
    <property type="match status" value="1"/>
</dbReference>
<keyword evidence="2" id="KW-0464">Manganese</keyword>
<dbReference type="InterPro" id="IPR036264">
    <property type="entry name" value="Bact_exopeptidase_dim_dom"/>
</dbReference>
<dbReference type="SUPFAM" id="SSF55031">
    <property type="entry name" value="Bacterial exopeptidase dimerisation domain"/>
    <property type="match status" value="1"/>
</dbReference>
<dbReference type="InterPro" id="IPR017439">
    <property type="entry name" value="Amidohydrolase"/>
</dbReference>
<dbReference type="PANTHER" id="PTHR11014">
    <property type="entry name" value="PEPTIDASE M20 FAMILY MEMBER"/>
    <property type="match status" value="1"/>
</dbReference>
<dbReference type="EMBL" id="AP011705">
    <property type="protein sequence ID" value="BAL54972.1"/>
    <property type="molecule type" value="Genomic_DNA"/>
</dbReference>
<dbReference type="GO" id="GO:0046872">
    <property type="term" value="F:metal ion binding"/>
    <property type="evidence" value="ECO:0007669"/>
    <property type="project" value="UniProtKB-KW"/>
</dbReference>
<organism evidence="4">
    <name type="scientific">uncultured Chloroflexota bacterium</name>
    <dbReference type="NCBI Taxonomy" id="166587"/>
    <lineage>
        <taxon>Bacteria</taxon>
        <taxon>Bacillati</taxon>
        <taxon>Chloroflexota</taxon>
        <taxon>environmental samples</taxon>
    </lineage>
</organism>
<dbReference type="Gene3D" id="3.40.630.10">
    <property type="entry name" value="Zn peptidases"/>
    <property type="match status" value="1"/>
</dbReference>
<sequence>MHPELGYREVRTSAIVARELEALGLEVQRGIARTGVVALLEGVKPGPVILLRFDMDALPIQEESGAEYASQTPGVMHACGHDGHTAIGLTVARLLHAHRQELAGTIKFVFQPAEEGLCGEEMGGAEMMIAEGVLEDPRPDFALALHLWNEQPAGWLGIAAGPVMAGAEWFQVRIHGKGGHGAVPHLAIDPILAGAQVVSALQSIVSRNVPPLQSAVVSVTMFHAGDAFNVIPQVAHLEGTIRTFDLQVREKVLKRFAEIIQGVSQAMGCQAEINLKRVTPALINEAGVAYQVQQVARQLFPQATLDSQPYVTMGAEDMGFILERIPGCYFFVGSANPSQGLNYPHHHPRFDFEESVLPQAVALISAAALRLGKSKAP</sequence>
<proteinExistence type="predicted"/>
<keyword evidence="1" id="KW-0378">Hydrolase</keyword>
<comment type="cofactor">
    <cofactor evidence="2">
        <name>Mn(2+)</name>
        <dbReference type="ChEBI" id="CHEBI:29035"/>
    </cofactor>
    <text evidence="2">The Mn(2+) ion enhances activity.</text>
</comment>
<keyword evidence="2" id="KW-0479">Metal-binding</keyword>
<evidence type="ECO:0000259" key="3">
    <source>
        <dbReference type="Pfam" id="PF07687"/>
    </source>
</evidence>
<gene>
    <name evidence="4" type="ORF">HGMM_F22C05C18</name>
</gene>
<dbReference type="Gene3D" id="3.30.70.360">
    <property type="match status" value="1"/>
</dbReference>
<dbReference type="PANTHER" id="PTHR11014:SF63">
    <property type="entry name" value="METALLOPEPTIDASE, PUTATIVE (AFU_ORTHOLOGUE AFUA_6G09600)-RELATED"/>
    <property type="match status" value="1"/>
</dbReference>
<dbReference type="GO" id="GO:0019877">
    <property type="term" value="P:diaminopimelate biosynthetic process"/>
    <property type="evidence" value="ECO:0007669"/>
    <property type="project" value="UniProtKB-ARBA"/>
</dbReference>
<name>H5SFN6_9CHLR</name>
<feature type="binding site" evidence="2">
    <location>
        <position position="79"/>
    </location>
    <ligand>
        <name>Mn(2+)</name>
        <dbReference type="ChEBI" id="CHEBI:29035"/>
        <label>2</label>
    </ligand>
</feature>
<dbReference type="AlphaFoldDB" id="H5SFN6"/>
<dbReference type="NCBIfam" id="TIGR01891">
    <property type="entry name" value="amidohydrolases"/>
    <property type="match status" value="1"/>
</dbReference>
<evidence type="ECO:0000256" key="2">
    <source>
        <dbReference type="PIRSR" id="PIRSR005962-1"/>
    </source>
</evidence>
<dbReference type="GO" id="GO:0050118">
    <property type="term" value="F:N-acetyldiaminopimelate deacetylase activity"/>
    <property type="evidence" value="ECO:0007669"/>
    <property type="project" value="UniProtKB-ARBA"/>
</dbReference>
<protein>
    <submittedName>
        <fullName evidence="4">M20D family peptidase</fullName>
    </submittedName>
</protein>
<feature type="binding site" evidence="2">
    <location>
        <position position="81"/>
    </location>
    <ligand>
        <name>Mn(2+)</name>
        <dbReference type="ChEBI" id="CHEBI:29035"/>
        <label>2</label>
    </ligand>
</feature>
<reference evidence="4" key="2">
    <citation type="journal article" date="2012" name="PLoS ONE">
        <title>A Deeply Branching Thermophilic Bacterium with an Ancient Acetyl-CoA Pathway Dominates a Subsurface Ecosystem.</title>
        <authorList>
            <person name="Takami H."/>
            <person name="Noguchi H."/>
            <person name="Takaki Y."/>
            <person name="Uchiyama I."/>
            <person name="Toyoda A."/>
            <person name="Nishi S."/>
            <person name="Chee G.-J."/>
            <person name="Arai W."/>
            <person name="Nunoura T."/>
            <person name="Itoh T."/>
            <person name="Hattori M."/>
            <person name="Takai K."/>
        </authorList>
    </citation>
    <scope>NUCLEOTIDE SEQUENCE</scope>
</reference>
<dbReference type="PIRSF" id="PIRSF005962">
    <property type="entry name" value="Pept_M20D_amidohydro"/>
    <property type="match status" value="1"/>
</dbReference>
<feature type="binding site" evidence="2">
    <location>
        <position position="346"/>
    </location>
    <ligand>
        <name>Mn(2+)</name>
        <dbReference type="ChEBI" id="CHEBI:29035"/>
        <label>2</label>
    </ligand>
</feature>
<dbReference type="Pfam" id="PF07687">
    <property type="entry name" value="M20_dimer"/>
    <property type="match status" value="1"/>
</dbReference>
<reference evidence="4" key="1">
    <citation type="journal article" date="2005" name="Environ. Microbiol.">
        <title>Genetic and functional properties of uncultivated thermophilic crenarchaeotes from a subsurface gold mine as revealed by analysis of genome fragments.</title>
        <authorList>
            <person name="Nunoura T."/>
            <person name="Hirayama H."/>
            <person name="Takami H."/>
            <person name="Oida H."/>
            <person name="Nishi S."/>
            <person name="Shimamura S."/>
            <person name="Suzuki Y."/>
            <person name="Inagaki F."/>
            <person name="Takai K."/>
            <person name="Nealson K.H."/>
            <person name="Horikoshi K."/>
        </authorList>
    </citation>
    <scope>NUCLEOTIDE SEQUENCE</scope>
</reference>
<feature type="domain" description="Peptidase M20 dimerisation" evidence="3">
    <location>
        <begin position="166"/>
        <end position="261"/>
    </location>
</feature>
<accession>H5SFN6</accession>
<dbReference type="InterPro" id="IPR002933">
    <property type="entry name" value="Peptidase_M20"/>
</dbReference>
<dbReference type="Pfam" id="PF01546">
    <property type="entry name" value="Peptidase_M20"/>
    <property type="match status" value="1"/>
</dbReference>
<feature type="binding site" evidence="2">
    <location>
        <position position="115"/>
    </location>
    <ligand>
        <name>Mn(2+)</name>
        <dbReference type="ChEBI" id="CHEBI:29035"/>
        <label>2</label>
    </ligand>
</feature>
<evidence type="ECO:0000313" key="4">
    <source>
        <dbReference type="EMBL" id="BAL54972.1"/>
    </source>
</evidence>
<dbReference type="InterPro" id="IPR011650">
    <property type="entry name" value="Peptidase_M20_dimer"/>
</dbReference>